<dbReference type="Gene3D" id="3.40.50.2000">
    <property type="entry name" value="Glycogen Phosphorylase B"/>
    <property type="match status" value="1"/>
</dbReference>
<comment type="caution">
    <text evidence="1">The sequence shown here is derived from an EMBL/GenBank/DDBJ whole genome shotgun (WGS) entry which is preliminary data.</text>
</comment>
<organism evidence="1 2">
    <name type="scientific">Filimonas effusa</name>
    <dbReference type="NCBI Taxonomy" id="2508721"/>
    <lineage>
        <taxon>Bacteria</taxon>
        <taxon>Pseudomonadati</taxon>
        <taxon>Bacteroidota</taxon>
        <taxon>Chitinophagia</taxon>
        <taxon>Chitinophagales</taxon>
        <taxon>Chitinophagaceae</taxon>
        <taxon>Filimonas</taxon>
    </lineage>
</organism>
<evidence type="ECO:0000313" key="1">
    <source>
        <dbReference type="EMBL" id="RXK81848.1"/>
    </source>
</evidence>
<dbReference type="GO" id="GO:0016740">
    <property type="term" value="F:transferase activity"/>
    <property type="evidence" value="ECO:0007669"/>
    <property type="project" value="UniProtKB-KW"/>
</dbReference>
<dbReference type="RefSeq" id="WP_129005245.1">
    <property type="nucleotide sequence ID" value="NZ_SDHZ01000003.1"/>
</dbReference>
<dbReference type="Proteomes" id="UP000290545">
    <property type="component" value="Unassembled WGS sequence"/>
</dbReference>
<keyword evidence="1" id="KW-0808">Transferase</keyword>
<protein>
    <submittedName>
        <fullName evidence="1">Glycosyltransferase family 1 protein</fullName>
    </submittedName>
</protein>
<gene>
    <name evidence="1" type="ORF">ESB13_18845</name>
</gene>
<dbReference type="EMBL" id="SDHZ01000003">
    <property type="protein sequence ID" value="RXK81848.1"/>
    <property type="molecule type" value="Genomic_DNA"/>
</dbReference>
<reference evidence="1 2" key="1">
    <citation type="submission" date="2019-01" db="EMBL/GenBank/DDBJ databases">
        <title>Filimonas sp. strain TTM-71.</title>
        <authorList>
            <person name="Chen W.-M."/>
        </authorList>
    </citation>
    <scope>NUCLEOTIDE SEQUENCE [LARGE SCALE GENOMIC DNA]</scope>
    <source>
        <strain evidence="1 2">TTM-71</strain>
    </source>
</reference>
<keyword evidence="2" id="KW-1185">Reference proteome</keyword>
<evidence type="ECO:0000313" key="2">
    <source>
        <dbReference type="Proteomes" id="UP000290545"/>
    </source>
</evidence>
<sequence>MITKLKNILRRLWALYKAYKPVRVLDYYNNKSIPPVGRVLINYIPEPLLWKEDDRRFGGHSNLWESREIARIFNEFGYVVDCISFLDDRFAVSKKYDIVFDIFKNIEKYSNLPTHKILHLTGSDPLFAKEAELKRIKNLKLRKGFEVKPRRVVPEKDIHIFHTSILQADTLTLIGNATTVSTFPLEIQGKINCIPGTGSLLNYVRTPAKIEFRKEFLWYAGAGAVHKGLDLVLEAFLICPECKLHLVGPYEEEGDFMNAYGEIIRNTDNIVSHGYLFPGSERFKEITQYVIAFIAPSCSEGTATAAVTCMQYGFLPIISKNVGISITEFMGILLNECSVEEIVTSLKCINEKKNVELKDMITKSQAYASEVFSRQNFHHQMKNVIFEISEKLKK</sequence>
<name>A0A4Q1D1U4_9BACT</name>
<dbReference type="Pfam" id="PF13692">
    <property type="entry name" value="Glyco_trans_1_4"/>
    <property type="match status" value="1"/>
</dbReference>
<dbReference type="AlphaFoldDB" id="A0A4Q1D1U4"/>
<dbReference type="OrthoDB" id="5516294at2"/>
<proteinExistence type="predicted"/>
<dbReference type="SUPFAM" id="SSF53756">
    <property type="entry name" value="UDP-Glycosyltransferase/glycogen phosphorylase"/>
    <property type="match status" value="1"/>
</dbReference>
<accession>A0A4Q1D1U4</accession>